<accession>A0A0C9VM16</accession>
<name>A0A0C9VM16_SPHS4</name>
<feature type="region of interest" description="Disordered" evidence="1">
    <location>
        <begin position="1"/>
        <end position="42"/>
    </location>
</feature>
<protein>
    <submittedName>
        <fullName evidence="2">Uncharacterized protein</fullName>
    </submittedName>
</protein>
<sequence length="182" mass="19662">MPGELLELPGPLGQPDEQLSRQSGRQVTSPGGFRNGEVRQGDPGVWTVWDAPDNIIPLLMQKALKALDSVFPSSIYITKGPPTTTTAESLEVHPEPLLSSSPSTDPGIYSLGSMELPSASAAVLYRTKRNMQNKEVENEGAKDMAPDIILQPFLQHLPHSVTLKAVVSIIPINHLNPQSTHS</sequence>
<proteinExistence type="predicted"/>
<gene>
    <name evidence="2" type="ORF">M422DRAFT_253941</name>
</gene>
<dbReference type="AlphaFoldDB" id="A0A0C9VM16"/>
<reference evidence="2 3" key="1">
    <citation type="submission" date="2014-06" db="EMBL/GenBank/DDBJ databases">
        <title>Evolutionary Origins and Diversification of the Mycorrhizal Mutualists.</title>
        <authorList>
            <consortium name="DOE Joint Genome Institute"/>
            <consortium name="Mycorrhizal Genomics Consortium"/>
            <person name="Kohler A."/>
            <person name="Kuo A."/>
            <person name="Nagy L.G."/>
            <person name="Floudas D."/>
            <person name="Copeland A."/>
            <person name="Barry K.W."/>
            <person name="Cichocki N."/>
            <person name="Veneault-Fourrey C."/>
            <person name="LaButti K."/>
            <person name="Lindquist E.A."/>
            <person name="Lipzen A."/>
            <person name="Lundell T."/>
            <person name="Morin E."/>
            <person name="Murat C."/>
            <person name="Riley R."/>
            <person name="Ohm R."/>
            <person name="Sun H."/>
            <person name="Tunlid A."/>
            <person name="Henrissat B."/>
            <person name="Grigoriev I.V."/>
            <person name="Hibbett D.S."/>
            <person name="Martin F."/>
        </authorList>
    </citation>
    <scope>NUCLEOTIDE SEQUENCE [LARGE SCALE GENOMIC DNA]</scope>
    <source>
        <strain evidence="2 3">SS14</strain>
    </source>
</reference>
<dbReference type="EMBL" id="KN837127">
    <property type="protein sequence ID" value="KIJ42842.1"/>
    <property type="molecule type" value="Genomic_DNA"/>
</dbReference>
<feature type="compositionally biased region" description="Polar residues" evidence="1">
    <location>
        <begin position="20"/>
        <end position="29"/>
    </location>
</feature>
<evidence type="ECO:0000313" key="3">
    <source>
        <dbReference type="Proteomes" id="UP000054279"/>
    </source>
</evidence>
<keyword evidence="3" id="KW-1185">Reference proteome</keyword>
<dbReference type="HOGENOM" id="CLU_1482904_0_0_1"/>
<evidence type="ECO:0000256" key="1">
    <source>
        <dbReference type="SAM" id="MobiDB-lite"/>
    </source>
</evidence>
<dbReference type="Proteomes" id="UP000054279">
    <property type="component" value="Unassembled WGS sequence"/>
</dbReference>
<feature type="compositionally biased region" description="Low complexity" evidence="1">
    <location>
        <begin position="1"/>
        <end position="13"/>
    </location>
</feature>
<evidence type="ECO:0000313" key="2">
    <source>
        <dbReference type="EMBL" id="KIJ42842.1"/>
    </source>
</evidence>
<organism evidence="2 3">
    <name type="scientific">Sphaerobolus stellatus (strain SS14)</name>
    <dbReference type="NCBI Taxonomy" id="990650"/>
    <lineage>
        <taxon>Eukaryota</taxon>
        <taxon>Fungi</taxon>
        <taxon>Dikarya</taxon>
        <taxon>Basidiomycota</taxon>
        <taxon>Agaricomycotina</taxon>
        <taxon>Agaricomycetes</taxon>
        <taxon>Phallomycetidae</taxon>
        <taxon>Geastrales</taxon>
        <taxon>Sphaerobolaceae</taxon>
        <taxon>Sphaerobolus</taxon>
    </lineage>
</organism>